<dbReference type="Pfam" id="PF01728">
    <property type="entry name" value="FtsJ"/>
    <property type="match status" value="1"/>
</dbReference>
<feature type="binding site" evidence="5">
    <location>
        <position position="91"/>
    </location>
    <ligand>
        <name>S-adenosyl-L-methionine</name>
        <dbReference type="ChEBI" id="CHEBI:59789"/>
    </ligand>
</feature>
<keyword evidence="1 5" id="KW-0698">rRNA processing</keyword>
<dbReference type="InterPro" id="IPR029063">
    <property type="entry name" value="SAM-dependent_MTases_sf"/>
</dbReference>
<feature type="binding site" evidence="5">
    <location>
        <position position="116"/>
    </location>
    <ligand>
        <name>S-adenosyl-L-methionine</name>
        <dbReference type="ChEBI" id="CHEBI:59789"/>
    </ligand>
</feature>
<dbReference type="EC" id="2.1.1.166" evidence="5"/>
<proteinExistence type="inferred from homology"/>
<gene>
    <name evidence="8" type="primary">ftsJ</name>
    <name evidence="5 8" type="synonym">rlmE</name>
    <name evidence="8" type="synonym">rrmJ</name>
</gene>
<dbReference type="GO" id="GO:0008650">
    <property type="term" value="F:rRNA (uridine-2'-O-)-methyltransferase activity"/>
    <property type="evidence" value="ECO:0007669"/>
    <property type="project" value="UniProtKB-UniRule"/>
</dbReference>
<dbReference type="PANTHER" id="PTHR10920:SF13">
    <property type="entry name" value="PRE-RRNA 2'-O-RIBOSE RNA METHYLTRANSFERASE FTSJ3"/>
    <property type="match status" value="1"/>
</dbReference>
<feature type="active site" description="Proton acceptor" evidence="5 6">
    <location>
        <position position="156"/>
    </location>
</feature>
<evidence type="ECO:0000259" key="7">
    <source>
        <dbReference type="Pfam" id="PF01728"/>
    </source>
</evidence>
<evidence type="ECO:0000256" key="2">
    <source>
        <dbReference type="ARBA" id="ARBA00022603"/>
    </source>
</evidence>
<evidence type="ECO:0000256" key="5">
    <source>
        <dbReference type="HAMAP-Rule" id="MF_01547"/>
    </source>
</evidence>
<dbReference type="Gene3D" id="3.40.50.150">
    <property type="entry name" value="Vaccinia Virus protein VP39"/>
    <property type="match status" value="1"/>
</dbReference>
<keyword evidence="2 5" id="KW-0489">Methyltransferase</keyword>
<evidence type="ECO:0000256" key="4">
    <source>
        <dbReference type="ARBA" id="ARBA00022691"/>
    </source>
</evidence>
<dbReference type="InterPro" id="IPR050082">
    <property type="entry name" value="RNA_methyltr_RlmE"/>
</dbReference>
<evidence type="ECO:0000256" key="3">
    <source>
        <dbReference type="ARBA" id="ARBA00022679"/>
    </source>
</evidence>
<comment type="similarity">
    <text evidence="5">Belongs to the class I-like SAM-binding methyltransferase superfamily. RNA methyltransferase RlmE family.</text>
</comment>
<name>A0A075I7Z8_9EURY</name>
<sequence length="249" mass="27749">MSKRWYQDSRRDAWRRIARSKGYRTRSAYKLKQIQERFGIIRKGDAVLDVGCHPGGWTQVAVEEAGEEGLVIGVDLLATSPVDGASIIIGNITEEDTIARIKQTLDERKLNVVVSDISPNLTGRYDTDQTISLELSTLVLDAAMEFIPHGGSFVTKIFQGTGIEGLVAAARDRFSNVQRYSPTASRSASSETYLICQNRLPRPRRKAQGKSALEQVQNHLSELGIVVEGESDEVESKVGFRRIQKREKE</sequence>
<protein>
    <recommendedName>
        <fullName evidence="5">Ribosomal RNA large subunit methyltransferase E</fullName>
        <ecNumber evidence="5">2.1.1.166</ecNumber>
    </recommendedName>
    <alternativeName>
        <fullName evidence="5">23S rRNA Um2552 methyltransferase</fullName>
    </alternativeName>
    <alternativeName>
        <fullName evidence="5">rRNA (uridine-2'-O-)-methyltransferase</fullName>
    </alternativeName>
</protein>
<dbReference type="GO" id="GO:0005737">
    <property type="term" value="C:cytoplasm"/>
    <property type="evidence" value="ECO:0007669"/>
    <property type="project" value="UniProtKB-SubCell"/>
</dbReference>
<dbReference type="PIRSF" id="PIRSF005461">
    <property type="entry name" value="23S_rRNA_mtase"/>
    <property type="match status" value="1"/>
</dbReference>
<dbReference type="InterPro" id="IPR002877">
    <property type="entry name" value="RNA_MeTrfase_FtsJ_dom"/>
</dbReference>
<organism evidence="8">
    <name type="scientific">uncultured marine group II/III euryarchaeote SAT1000_22_C09</name>
    <dbReference type="NCBI Taxonomy" id="1456567"/>
    <lineage>
        <taxon>Archaea</taxon>
        <taxon>Methanobacteriati</taxon>
        <taxon>Methanobacteriota</taxon>
        <taxon>environmental samples</taxon>
    </lineage>
</organism>
<comment type="subcellular location">
    <subcellularLocation>
        <location evidence="5">Cytoplasm</location>
    </subcellularLocation>
</comment>
<dbReference type="SUPFAM" id="SSF53335">
    <property type="entry name" value="S-adenosyl-L-methionine-dependent methyltransferases"/>
    <property type="match status" value="1"/>
</dbReference>
<dbReference type="EMBL" id="KF901246">
    <property type="protein sequence ID" value="AIF23975.1"/>
    <property type="molecule type" value="Genomic_DNA"/>
</dbReference>
<feature type="binding site" evidence="5">
    <location>
        <position position="55"/>
    </location>
    <ligand>
        <name>S-adenosyl-L-methionine</name>
        <dbReference type="ChEBI" id="CHEBI:59789"/>
    </ligand>
</feature>
<feature type="binding site" evidence="5">
    <location>
        <position position="57"/>
    </location>
    <ligand>
        <name>S-adenosyl-L-methionine</name>
        <dbReference type="ChEBI" id="CHEBI:59789"/>
    </ligand>
</feature>
<dbReference type="AlphaFoldDB" id="A0A075I7Z8"/>
<dbReference type="InterPro" id="IPR015507">
    <property type="entry name" value="rRNA-MeTfrase_E"/>
</dbReference>
<accession>A0A075I7Z8</accession>
<evidence type="ECO:0000256" key="1">
    <source>
        <dbReference type="ARBA" id="ARBA00022552"/>
    </source>
</evidence>
<evidence type="ECO:0000313" key="8">
    <source>
        <dbReference type="EMBL" id="AIF23975.1"/>
    </source>
</evidence>
<keyword evidence="4 5" id="KW-0949">S-adenosyl-L-methionine</keyword>
<feature type="domain" description="Ribosomal RNA methyltransferase FtsJ" evidence="7">
    <location>
        <begin position="23"/>
        <end position="199"/>
    </location>
</feature>
<evidence type="ECO:0000256" key="6">
    <source>
        <dbReference type="PIRSR" id="PIRSR005461-1"/>
    </source>
</evidence>
<reference evidence="8" key="1">
    <citation type="journal article" date="2014" name="Genome Biol. Evol.">
        <title>Pangenome evidence for extensive interdomain horizontal transfer affecting lineage core and shell genes in uncultured planktonic thaumarchaeota and euryarchaeota.</title>
        <authorList>
            <person name="Deschamps P."/>
            <person name="Zivanovic Y."/>
            <person name="Moreira D."/>
            <person name="Rodriguez-Valera F."/>
            <person name="Lopez-Garcia P."/>
        </authorList>
    </citation>
    <scope>NUCLEOTIDE SEQUENCE</scope>
</reference>
<feature type="binding site" evidence="5">
    <location>
        <position position="75"/>
    </location>
    <ligand>
        <name>S-adenosyl-L-methionine</name>
        <dbReference type="ChEBI" id="CHEBI:59789"/>
    </ligand>
</feature>
<comment type="catalytic activity">
    <reaction evidence="5">
        <text>uridine(2552) in 23S rRNA + S-adenosyl-L-methionine = 2'-O-methyluridine(2552) in 23S rRNA + S-adenosyl-L-homocysteine + H(+)</text>
        <dbReference type="Rhea" id="RHEA:42720"/>
        <dbReference type="Rhea" id="RHEA-COMP:10202"/>
        <dbReference type="Rhea" id="RHEA-COMP:10203"/>
        <dbReference type="ChEBI" id="CHEBI:15378"/>
        <dbReference type="ChEBI" id="CHEBI:57856"/>
        <dbReference type="ChEBI" id="CHEBI:59789"/>
        <dbReference type="ChEBI" id="CHEBI:65315"/>
        <dbReference type="ChEBI" id="CHEBI:74478"/>
        <dbReference type="EC" id="2.1.1.166"/>
    </reaction>
</comment>
<comment type="function">
    <text evidence="5">Specifically methylates the uridine in position 2552 of 23S rRNA at the 2'-O position of the ribose in the fully assembled 50S ribosomal subunit.</text>
</comment>
<keyword evidence="5" id="KW-0963">Cytoplasm</keyword>
<dbReference type="HAMAP" id="MF_01547">
    <property type="entry name" value="RNA_methyltr_E"/>
    <property type="match status" value="1"/>
</dbReference>
<dbReference type="PANTHER" id="PTHR10920">
    <property type="entry name" value="RIBOSOMAL RNA METHYLTRANSFERASE"/>
    <property type="match status" value="1"/>
</dbReference>
<keyword evidence="3 5" id="KW-0808">Transferase</keyword>